<evidence type="ECO:0000313" key="2">
    <source>
        <dbReference type="EMBL" id="KAK8175770.1"/>
    </source>
</evidence>
<evidence type="ECO:0000256" key="1">
    <source>
        <dbReference type="SAM" id="MobiDB-lite"/>
    </source>
</evidence>
<name>A0ABR1Y3N3_9PEZI</name>
<accession>A0ABR1Y3N3</accession>
<feature type="region of interest" description="Disordered" evidence="1">
    <location>
        <begin position="220"/>
        <end position="257"/>
    </location>
</feature>
<proteinExistence type="predicted"/>
<keyword evidence="3" id="KW-1185">Reference proteome</keyword>
<protein>
    <submittedName>
        <fullName evidence="2">Uncharacterized protein</fullName>
    </submittedName>
</protein>
<evidence type="ECO:0000313" key="3">
    <source>
        <dbReference type="Proteomes" id="UP001456524"/>
    </source>
</evidence>
<comment type="caution">
    <text evidence="2">The sequence shown here is derived from an EMBL/GenBank/DDBJ whole genome shotgun (WGS) entry which is preliminary data.</text>
</comment>
<sequence length="257" mass="29255">MHMKRIGPEGTDHDIHRVRAGPTFFSFSWTSHVHLALAHLRRVAYFQTPTNPIKTQLRSIHAYTPKNKKQGNRAGDYLTILLPFLIPAPVSAPPPQWRRPTSRTHCVNLASTLRQSFLCADPRKRTRTSQEATQSAPSLTSLPKTWMQRPASAALSSQRNVWVHWPARKEGRVVRRKAVRRKGKYKQKNKSADRESKLIMLRPYPAGWFARGAFERERDGDFVGGEEEEQSQRQQRWYARGVRTAGPGSSVVSTGVP</sequence>
<dbReference type="EMBL" id="JBBWUH010000002">
    <property type="protein sequence ID" value="KAK8175770.1"/>
    <property type="molecule type" value="Genomic_DNA"/>
</dbReference>
<reference evidence="2 3" key="1">
    <citation type="journal article" date="2022" name="G3 (Bethesda)">
        <title>Enemy or ally: a genomic approach to elucidate the lifestyle of Phyllosticta citrichinaensis.</title>
        <authorList>
            <person name="Buijs V.A."/>
            <person name="Groenewald J.Z."/>
            <person name="Haridas S."/>
            <person name="LaButti K.M."/>
            <person name="Lipzen A."/>
            <person name="Martin F.M."/>
            <person name="Barry K."/>
            <person name="Grigoriev I.V."/>
            <person name="Crous P.W."/>
            <person name="Seidl M.F."/>
        </authorList>
    </citation>
    <scope>NUCLEOTIDE SEQUENCE [LARGE SCALE GENOMIC DNA]</scope>
    <source>
        <strain evidence="2 3">CBS 129764</strain>
    </source>
</reference>
<gene>
    <name evidence="2" type="ORF">IWX90DRAFT_120644</name>
</gene>
<organism evidence="2 3">
    <name type="scientific">Phyllosticta citrichinensis</name>
    <dbReference type="NCBI Taxonomy" id="1130410"/>
    <lineage>
        <taxon>Eukaryota</taxon>
        <taxon>Fungi</taxon>
        <taxon>Dikarya</taxon>
        <taxon>Ascomycota</taxon>
        <taxon>Pezizomycotina</taxon>
        <taxon>Dothideomycetes</taxon>
        <taxon>Dothideomycetes incertae sedis</taxon>
        <taxon>Botryosphaeriales</taxon>
        <taxon>Phyllostictaceae</taxon>
        <taxon>Phyllosticta</taxon>
    </lineage>
</organism>
<dbReference type="Proteomes" id="UP001456524">
    <property type="component" value="Unassembled WGS sequence"/>
</dbReference>